<dbReference type="GO" id="GO:0003676">
    <property type="term" value="F:nucleic acid binding"/>
    <property type="evidence" value="ECO:0007669"/>
    <property type="project" value="InterPro"/>
</dbReference>
<feature type="region of interest" description="Disordered" evidence="2">
    <location>
        <begin position="213"/>
        <end position="232"/>
    </location>
</feature>
<dbReference type="GO" id="GO:0008270">
    <property type="term" value="F:zinc ion binding"/>
    <property type="evidence" value="ECO:0007669"/>
    <property type="project" value="InterPro"/>
</dbReference>
<dbReference type="RefSeq" id="WP_232016913.1">
    <property type="nucleotide sequence ID" value="NZ_CP033972.1"/>
</dbReference>
<feature type="domain" description="HNH nuclease" evidence="3">
    <location>
        <begin position="319"/>
        <end position="369"/>
    </location>
</feature>
<gene>
    <name evidence="4" type="ORF">D7316_02877</name>
</gene>
<dbReference type="Proteomes" id="UP000271469">
    <property type="component" value="Chromosome"/>
</dbReference>
<evidence type="ECO:0000256" key="2">
    <source>
        <dbReference type="SAM" id="MobiDB-lite"/>
    </source>
</evidence>
<name>A0A3G8JMH2_9ACTN</name>
<comment type="similarity">
    <text evidence="1">Belongs to the Rv1128c/1148c/1588c/1702c/1945/3466 family.</text>
</comment>
<dbReference type="InterPro" id="IPR002711">
    <property type="entry name" value="HNH"/>
</dbReference>
<evidence type="ECO:0000256" key="1">
    <source>
        <dbReference type="ARBA" id="ARBA00023450"/>
    </source>
</evidence>
<dbReference type="CDD" id="cd00085">
    <property type="entry name" value="HNHc"/>
    <property type="match status" value="1"/>
</dbReference>
<reference evidence="4 5" key="1">
    <citation type="submission" date="2018-11" db="EMBL/GenBank/DDBJ databases">
        <title>Gordonia insulae sp. nov., isolated from an island soil.</title>
        <authorList>
            <person name="Kim Y.S."/>
            <person name="Kim S.B."/>
        </authorList>
    </citation>
    <scope>NUCLEOTIDE SEQUENCE [LARGE SCALE GENOMIC DNA]</scope>
    <source>
        <strain evidence="4 5">MMS17-SY073</strain>
    </source>
</reference>
<evidence type="ECO:0000313" key="4">
    <source>
        <dbReference type="EMBL" id="AZG46276.1"/>
    </source>
</evidence>
<dbReference type="Pfam" id="PF01844">
    <property type="entry name" value="HNH"/>
    <property type="match status" value="1"/>
</dbReference>
<sequence>MSSTASLIAIGDALRAVHHDHESMTGQSAFEEMRALYTIRNLIDHHAAQLTGTLERLRVARDHGRTTRELLIVMGFAPSVAQRYVRIAGALALLPTLSAHAVDGVVPSEHVDAIVRGVEHIGKRSPEPIDDAMRLYYVTDLLGQHFSGATPAEIADRARTLGNVLADDTPDGLPAAEDRSINTLTKSKTTDGRLHVDADLDLEVGEKFQAAMERYGAPRPEPDGSPDARSTERRLADALDTILDIAAGGGNDMSIVPRTHVLVTIPADNPQLSALEHMGSITRATMNRLACDPTITPLLVDGETVPLDVGREKRLFTPAQRKALHVRDKCCIKCGAPATRTQAHHIAHWADGGETCLENGCLLCPSCHADVHHNGWDVYIGADRHAWLIPPTTVDPEQRALPSYNRRTLTLDNLPAAA</sequence>
<dbReference type="GO" id="GO:0004519">
    <property type="term" value="F:endonuclease activity"/>
    <property type="evidence" value="ECO:0007669"/>
    <property type="project" value="InterPro"/>
</dbReference>
<protein>
    <recommendedName>
        <fullName evidence="3">HNH nuclease domain-containing protein</fullName>
    </recommendedName>
</protein>
<dbReference type="SMART" id="SM00507">
    <property type="entry name" value="HNHc"/>
    <property type="match status" value="1"/>
</dbReference>
<dbReference type="InterPro" id="IPR003870">
    <property type="entry name" value="DUF222"/>
</dbReference>
<evidence type="ECO:0000259" key="3">
    <source>
        <dbReference type="SMART" id="SM00507"/>
    </source>
</evidence>
<dbReference type="AlphaFoldDB" id="A0A3G8JMH2"/>
<dbReference type="KEGG" id="gom:D7316_02877"/>
<evidence type="ECO:0000313" key="5">
    <source>
        <dbReference type="Proteomes" id="UP000271469"/>
    </source>
</evidence>
<keyword evidence="5" id="KW-1185">Reference proteome</keyword>
<dbReference type="Gene3D" id="1.10.30.50">
    <property type="match status" value="1"/>
</dbReference>
<accession>A0A3G8JMH2</accession>
<dbReference type="InterPro" id="IPR003615">
    <property type="entry name" value="HNH_nuc"/>
</dbReference>
<organism evidence="4 5">
    <name type="scientific">Gordonia insulae</name>
    <dbReference type="NCBI Taxonomy" id="2420509"/>
    <lineage>
        <taxon>Bacteria</taxon>
        <taxon>Bacillati</taxon>
        <taxon>Actinomycetota</taxon>
        <taxon>Actinomycetes</taxon>
        <taxon>Mycobacteriales</taxon>
        <taxon>Gordoniaceae</taxon>
        <taxon>Gordonia</taxon>
    </lineage>
</organism>
<dbReference type="EMBL" id="CP033972">
    <property type="protein sequence ID" value="AZG46276.1"/>
    <property type="molecule type" value="Genomic_DNA"/>
</dbReference>
<dbReference type="Pfam" id="PF02720">
    <property type="entry name" value="DUF222"/>
    <property type="match status" value="1"/>
</dbReference>
<proteinExistence type="inferred from homology"/>